<feature type="region of interest" description="Disordered" evidence="1">
    <location>
        <begin position="1"/>
        <end position="39"/>
    </location>
</feature>
<organism evidence="2 4">
    <name type="scientific">Didymodactylos carnosus</name>
    <dbReference type="NCBI Taxonomy" id="1234261"/>
    <lineage>
        <taxon>Eukaryota</taxon>
        <taxon>Metazoa</taxon>
        <taxon>Spiralia</taxon>
        <taxon>Gnathifera</taxon>
        <taxon>Rotifera</taxon>
        <taxon>Eurotatoria</taxon>
        <taxon>Bdelloidea</taxon>
        <taxon>Philodinida</taxon>
        <taxon>Philodinidae</taxon>
        <taxon>Didymodactylos</taxon>
    </lineage>
</organism>
<gene>
    <name evidence="2" type="ORF">OVA965_LOCUS43739</name>
    <name evidence="3" type="ORF">TMI583_LOCUS46128</name>
</gene>
<feature type="non-terminal residue" evidence="2">
    <location>
        <position position="1"/>
    </location>
</feature>
<accession>A0A8S2G5K6</accession>
<protein>
    <submittedName>
        <fullName evidence="2">Uncharacterized protein</fullName>
    </submittedName>
</protein>
<feature type="compositionally biased region" description="Low complexity" evidence="1">
    <location>
        <begin position="22"/>
        <end position="39"/>
    </location>
</feature>
<dbReference type="Proteomes" id="UP000677228">
    <property type="component" value="Unassembled WGS sequence"/>
</dbReference>
<dbReference type="AlphaFoldDB" id="A0A8S2G5K6"/>
<reference evidence="2" key="1">
    <citation type="submission" date="2021-02" db="EMBL/GenBank/DDBJ databases">
        <authorList>
            <person name="Nowell W R."/>
        </authorList>
    </citation>
    <scope>NUCLEOTIDE SEQUENCE</scope>
</reference>
<evidence type="ECO:0000313" key="3">
    <source>
        <dbReference type="EMBL" id="CAF4457986.1"/>
    </source>
</evidence>
<dbReference type="Proteomes" id="UP000682733">
    <property type="component" value="Unassembled WGS sequence"/>
</dbReference>
<dbReference type="EMBL" id="CAJOBA010084709">
    <property type="protein sequence ID" value="CAF4457986.1"/>
    <property type="molecule type" value="Genomic_DNA"/>
</dbReference>
<dbReference type="EMBL" id="CAJNOK010059006">
    <property type="protein sequence ID" value="CAF1631328.1"/>
    <property type="molecule type" value="Genomic_DNA"/>
</dbReference>
<sequence length="91" mass="10169">YSNIDAVHTRFPPQTRNDVLRNSNSLNNSSPSSPTTTTTSSVTYTIIVRLKTLQSIYFDIPQYDEASKLAESLDLLIVNLGNYQNISTKQS</sequence>
<name>A0A8S2G5K6_9BILA</name>
<proteinExistence type="predicted"/>
<feature type="compositionally biased region" description="Polar residues" evidence="1">
    <location>
        <begin position="12"/>
        <end position="21"/>
    </location>
</feature>
<evidence type="ECO:0000313" key="4">
    <source>
        <dbReference type="Proteomes" id="UP000677228"/>
    </source>
</evidence>
<comment type="caution">
    <text evidence="2">The sequence shown here is derived from an EMBL/GenBank/DDBJ whole genome shotgun (WGS) entry which is preliminary data.</text>
</comment>
<evidence type="ECO:0000256" key="1">
    <source>
        <dbReference type="SAM" id="MobiDB-lite"/>
    </source>
</evidence>
<evidence type="ECO:0000313" key="2">
    <source>
        <dbReference type="EMBL" id="CAF1631328.1"/>
    </source>
</evidence>